<dbReference type="SUPFAM" id="SSF52540">
    <property type="entry name" value="P-loop containing nucleoside triphosphate hydrolases"/>
    <property type="match status" value="1"/>
</dbReference>
<organism evidence="1 2">
    <name type="scientific">Aliikangiella coralliicola</name>
    <dbReference type="NCBI Taxonomy" id="2592383"/>
    <lineage>
        <taxon>Bacteria</taxon>
        <taxon>Pseudomonadati</taxon>
        <taxon>Pseudomonadota</taxon>
        <taxon>Gammaproteobacteria</taxon>
        <taxon>Oceanospirillales</taxon>
        <taxon>Pleioneaceae</taxon>
        <taxon>Aliikangiella</taxon>
    </lineage>
</organism>
<evidence type="ECO:0000313" key="2">
    <source>
        <dbReference type="Proteomes" id="UP000315439"/>
    </source>
</evidence>
<proteinExistence type="predicted"/>
<accession>A0A545UDP2</accession>
<dbReference type="EMBL" id="VIKS01000007">
    <property type="protein sequence ID" value="TQV87563.1"/>
    <property type="molecule type" value="Genomic_DNA"/>
</dbReference>
<keyword evidence="2" id="KW-1185">Reference proteome</keyword>
<dbReference type="InterPro" id="IPR027417">
    <property type="entry name" value="P-loop_NTPase"/>
</dbReference>
<dbReference type="RefSeq" id="WP_142893741.1">
    <property type="nucleotide sequence ID" value="NZ_ML660164.1"/>
</dbReference>
<dbReference type="Gene3D" id="3.40.50.300">
    <property type="entry name" value="P-loop containing nucleotide triphosphate hydrolases"/>
    <property type="match status" value="1"/>
</dbReference>
<sequence length="578" mass="66813">MSKLEKIAIKNIKGISNKSFDLQLFPNKPSILVAPNGFGKSSLACAFNSMNNARIDLAECNHFNKDKAKKPEIVIQFDGTQFKATENSNTILKNLGVSVINSHVVPDAKKRRIGGFTAVTTSLKVSPVVLIDNIPDKVDFSYKYSDLKTEFGPSGKALPNASKLLSELAFVSLIEREINFSDFKKKLKYKNPITRVVEEINTFEGTAVQIQARIESDLLDQLRAVDALKSLADLIREYNDTSEVEAYLLAWQIAELSRNPDFKLAIEYRVYLNEKLFFDELLSAADTTRHKIKTKEEKKKQKKRLVVNFPDADDMSNGQRDILSFIAQIQRSLKKLKKQNCILVIDEIFDYLDDANLVAFQYYVTQIIERFKKQERNIFPLLLTHLDPGCFKHFCFNKHKLQIRYLNRDSELNEPVFLKIVKNRKDQAIENELSKYHFHYHPHEVDLEDDFQRLNMRKAWGKSHSFYSAVNQELRKYLESREFDPIAILFAVRIKIEEIAYGKLANQEQQTAFLEEHGTSKKLDYCHGIGMDVPESHYLLGLIYNDNLHWNNKRDYSTPLIAKLENFTIRKMIAEVFS</sequence>
<protein>
    <submittedName>
        <fullName evidence="1">Uncharacterized protein</fullName>
    </submittedName>
</protein>
<reference evidence="1 2" key="1">
    <citation type="submission" date="2019-07" db="EMBL/GenBank/DDBJ databases">
        <title>Draft genome for Aliikangiella sp. M105.</title>
        <authorList>
            <person name="Wang G."/>
        </authorList>
    </citation>
    <scope>NUCLEOTIDE SEQUENCE [LARGE SCALE GENOMIC DNA]</scope>
    <source>
        <strain evidence="1 2">M105</strain>
    </source>
</reference>
<evidence type="ECO:0000313" key="1">
    <source>
        <dbReference type="EMBL" id="TQV87563.1"/>
    </source>
</evidence>
<dbReference type="OrthoDB" id="1068645at2"/>
<gene>
    <name evidence="1" type="ORF">FLL46_11875</name>
</gene>
<comment type="caution">
    <text evidence="1">The sequence shown here is derived from an EMBL/GenBank/DDBJ whole genome shotgun (WGS) entry which is preliminary data.</text>
</comment>
<dbReference type="Proteomes" id="UP000315439">
    <property type="component" value="Unassembled WGS sequence"/>
</dbReference>
<name>A0A545UDP2_9GAMM</name>
<dbReference type="AlphaFoldDB" id="A0A545UDP2"/>